<evidence type="ECO:0000313" key="2">
    <source>
        <dbReference type="EMBL" id="PJI86285.1"/>
    </source>
</evidence>
<comment type="caution">
    <text evidence="2">The sequence shown here is derived from an EMBL/GenBank/DDBJ whole genome shotgun (WGS) entry which is preliminary data.</text>
</comment>
<dbReference type="AlphaFoldDB" id="A0A2M8W5T0"/>
<gene>
    <name evidence="2" type="ORF">BC777_2653</name>
</gene>
<evidence type="ECO:0000313" key="3">
    <source>
        <dbReference type="Proteomes" id="UP000228531"/>
    </source>
</evidence>
<organism evidence="2 3">
    <name type="scientific">Yoonia maricola</name>
    <dbReference type="NCBI Taxonomy" id="420999"/>
    <lineage>
        <taxon>Bacteria</taxon>
        <taxon>Pseudomonadati</taxon>
        <taxon>Pseudomonadota</taxon>
        <taxon>Alphaproteobacteria</taxon>
        <taxon>Rhodobacterales</taxon>
        <taxon>Paracoccaceae</taxon>
        <taxon>Yoonia</taxon>
    </lineage>
</organism>
<feature type="chain" id="PRO_5014695877" description="Secreted protein" evidence="1">
    <location>
        <begin position="32"/>
        <end position="108"/>
    </location>
</feature>
<keyword evidence="3" id="KW-1185">Reference proteome</keyword>
<proteinExistence type="predicted"/>
<sequence>MCEAIMNTFFSKQLTIWCIAAATVVPMAATAQNGPPPGPPLDELAADLHVPTAALETCMPRPAEGARPQRPDPAAIANCLKAENPAVTQQIVAQVLEDNAPEQPRRSN</sequence>
<name>A0A2M8W5T0_9RHOB</name>
<evidence type="ECO:0008006" key="4">
    <source>
        <dbReference type="Google" id="ProtNLM"/>
    </source>
</evidence>
<feature type="signal peptide" evidence="1">
    <location>
        <begin position="1"/>
        <end position="31"/>
    </location>
</feature>
<keyword evidence="1" id="KW-0732">Signal</keyword>
<dbReference type="EMBL" id="PGTY01000002">
    <property type="protein sequence ID" value="PJI86285.1"/>
    <property type="molecule type" value="Genomic_DNA"/>
</dbReference>
<accession>A0A2M8W5T0</accession>
<reference evidence="2 3" key="1">
    <citation type="submission" date="2017-11" db="EMBL/GenBank/DDBJ databases">
        <title>Genomic Encyclopedia of Archaeal and Bacterial Type Strains, Phase II (KMG-II): From Individual Species to Whole Genera.</title>
        <authorList>
            <person name="Goeker M."/>
        </authorList>
    </citation>
    <scope>NUCLEOTIDE SEQUENCE [LARGE SCALE GENOMIC DNA]</scope>
    <source>
        <strain evidence="2 3">DSM 29128</strain>
    </source>
</reference>
<dbReference type="Proteomes" id="UP000228531">
    <property type="component" value="Unassembled WGS sequence"/>
</dbReference>
<evidence type="ECO:0000256" key="1">
    <source>
        <dbReference type="SAM" id="SignalP"/>
    </source>
</evidence>
<protein>
    <recommendedName>
        <fullName evidence="4">Secreted protein</fullName>
    </recommendedName>
</protein>
<dbReference type="RefSeq" id="WP_100368589.1">
    <property type="nucleotide sequence ID" value="NZ_PGTY01000002.1"/>
</dbReference>